<evidence type="ECO:0000313" key="2">
    <source>
        <dbReference type="EMBL" id="RKI15720.1"/>
    </source>
</evidence>
<sequence length="234" mass="26287">MRWVFLLLCGCWLGCAASVASQPGVSPVSTWESASEDSHECDDSGEDQCLSHVCSDTGCALYRCEDLAPGRIARTFAGPTPPVFIAPGGGAQRTWGSAQGLPGDALPVMVFRWHPREKLPSELQRQRAYEEWERRPKERHHIFPQALQGYFARKGINVHDYVIAIDAEIHGRIHRGKNGGPWNAEWRAFIEHTLGEAQKHEHFEHAGALIQKFALAGYTLTYWQRFDLTPVPRD</sequence>
<dbReference type="RefSeq" id="WP_120531357.1">
    <property type="nucleotide sequence ID" value="NZ_RAWI01000016.1"/>
</dbReference>
<feature type="signal peptide" evidence="1">
    <location>
        <begin position="1"/>
        <end position="21"/>
    </location>
</feature>
<gene>
    <name evidence="2" type="ORF">D7Y13_03960</name>
</gene>
<evidence type="ECO:0000256" key="1">
    <source>
        <dbReference type="SAM" id="SignalP"/>
    </source>
</evidence>
<organism evidence="2 3">
    <name type="scientific">Corallococcus praedator</name>
    <dbReference type="NCBI Taxonomy" id="2316724"/>
    <lineage>
        <taxon>Bacteria</taxon>
        <taxon>Pseudomonadati</taxon>
        <taxon>Myxococcota</taxon>
        <taxon>Myxococcia</taxon>
        <taxon>Myxococcales</taxon>
        <taxon>Cystobacterineae</taxon>
        <taxon>Myxococcaceae</taxon>
        <taxon>Corallococcus</taxon>
    </lineage>
</organism>
<keyword evidence="2" id="KW-0449">Lipoprotein</keyword>
<dbReference type="Proteomes" id="UP000278907">
    <property type="component" value="Unassembled WGS sequence"/>
</dbReference>
<evidence type="ECO:0000313" key="3">
    <source>
        <dbReference type="Proteomes" id="UP000278907"/>
    </source>
</evidence>
<name>A0ABX9QPM0_9BACT</name>
<reference evidence="2 3" key="1">
    <citation type="submission" date="2018-09" db="EMBL/GenBank/DDBJ databases">
        <authorList>
            <person name="Livingstone P.G."/>
            <person name="Whitworth D.E."/>
        </authorList>
    </citation>
    <scope>NUCLEOTIDE SEQUENCE [LARGE SCALE GENOMIC DNA]</scope>
    <source>
        <strain evidence="2 3">CA031B</strain>
    </source>
</reference>
<keyword evidence="1" id="KW-0732">Signal</keyword>
<comment type="caution">
    <text evidence="2">The sequence shown here is derived from an EMBL/GenBank/DDBJ whole genome shotgun (WGS) entry which is preliminary data.</text>
</comment>
<keyword evidence="3" id="KW-1185">Reference proteome</keyword>
<feature type="chain" id="PRO_5045148571" evidence="1">
    <location>
        <begin position="22"/>
        <end position="234"/>
    </location>
</feature>
<dbReference type="EMBL" id="RAWI01000016">
    <property type="protein sequence ID" value="RKI15720.1"/>
    <property type="molecule type" value="Genomic_DNA"/>
</dbReference>
<accession>A0ABX9QPM0</accession>
<dbReference type="NCBIfam" id="TIGR02269">
    <property type="entry name" value="TIGR02269 family lipoprotein"/>
    <property type="match status" value="1"/>
</dbReference>
<proteinExistence type="predicted"/>
<dbReference type="InterPro" id="IPR011755">
    <property type="entry name" value="CHP02269_MYXXA"/>
</dbReference>
<protein>
    <submittedName>
        <fullName evidence="2">TIGR02269 family lipoprotein</fullName>
    </submittedName>
</protein>
<dbReference type="Pfam" id="PF09533">
    <property type="entry name" value="DUF2380"/>
    <property type="match status" value="1"/>
</dbReference>